<organism evidence="2 3">
    <name type="scientific">Silvanigrella aquatica</name>
    <dbReference type="NCBI Taxonomy" id="1915309"/>
    <lineage>
        <taxon>Bacteria</taxon>
        <taxon>Pseudomonadati</taxon>
        <taxon>Bdellovibrionota</taxon>
        <taxon>Oligoflexia</taxon>
        <taxon>Silvanigrellales</taxon>
        <taxon>Silvanigrellaceae</taxon>
        <taxon>Silvanigrella</taxon>
    </lineage>
</organism>
<protein>
    <submittedName>
        <fullName evidence="2">Uncharacterized protein</fullName>
    </submittedName>
</protein>
<name>A0A1L4D089_9BACT</name>
<keyword evidence="1" id="KW-1133">Transmembrane helix</keyword>
<reference evidence="2 3" key="1">
    <citation type="submission" date="2016-10" db="EMBL/GenBank/DDBJ databases">
        <title>Silvanigrella aquatica sp. nov., isolated from a freshwater lake located in the Black Forest, Germany, description of Silvanigrellaceae fam. nov., Silvanigrellales ord. nov., reclassification of the order Bdellovibrionales in the class Oligoflexia, reclassification of the families Bacteriovoracaceae and Halobacteriovoraceae in the new order Bacteriovoracales ord. nov., and reclassification of the family Pseudobacteriovoracaceae in the order Oligoflexiales.</title>
        <authorList>
            <person name="Hahn M.W."/>
            <person name="Schmidt J."/>
            <person name="Koll U."/>
            <person name="Rohde M."/>
            <person name="Verbag S."/>
            <person name="Pitt A."/>
            <person name="Nakai R."/>
            <person name="Naganuma T."/>
            <person name="Lang E."/>
        </authorList>
    </citation>
    <scope>NUCLEOTIDE SEQUENCE [LARGE SCALE GENOMIC DNA]</scope>
    <source>
        <strain evidence="2 3">MWH-Nonnen-W8red</strain>
    </source>
</reference>
<dbReference type="Proteomes" id="UP000184731">
    <property type="component" value="Chromosome"/>
</dbReference>
<evidence type="ECO:0000313" key="2">
    <source>
        <dbReference type="EMBL" id="APJ03616.1"/>
    </source>
</evidence>
<dbReference type="AlphaFoldDB" id="A0A1L4D089"/>
<feature type="transmembrane region" description="Helical" evidence="1">
    <location>
        <begin position="38"/>
        <end position="57"/>
    </location>
</feature>
<dbReference type="OrthoDB" id="5295585at2"/>
<gene>
    <name evidence="2" type="ORF">AXG55_06725</name>
</gene>
<dbReference type="KEGG" id="saqi:AXG55_06725"/>
<accession>A0A1L4D089</accession>
<dbReference type="STRING" id="1915309.AXG55_06725"/>
<keyword evidence="1" id="KW-0472">Membrane</keyword>
<dbReference type="RefSeq" id="WP_148697355.1">
    <property type="nucleotide sequence ID" value="NZ_CP017834.1"/>
</dbReference>
<feature type="transmembrane region" description="Helical" evidence="1">
    <location>
        <begin position="6"/>
        <end position="26"/>
    </location>
</feature>
<evidence type="ECO:0000256" key="1">
    <source>
        <dbReference type="SAM" id="Phobius"/>
    </source>
</evidence>
<dbReference type="EMBL" id="CP017834">
    <property type="protein sequence ID" value="APJ03616.1"/>
    <property type="molecule type" value="Genomic_DNA"/>
</dbReference>
<sequence>MKRNIASWIAAVLSFISLVMGAVKLIPHFNKSGNPDQTWIIFIATAFPLMIFVYALAGTDENAKSVAPNSYGLVLTIPAIIASLYLGAWIEVICLTLVFVLILQQLFSDSNENKEGKKH</sequence>
<keyword evidence="1" id="KW-0812">Transmembrane</keyword>
<feature type="transmembrane region" description="Helical" evidence="1">
    <location>
        <begin position="77"/>
        <end position="103"/>
    </location>
</feature>
<proteinExistence type="predicted"/>
<keyword evidence="3" id="KW-1185">Reference proteome</keyword>
<evidence type="ECO:0000313" key="3">
    <source>
        <dbReference type="Proteomes" id="UP000184731"/>
    </source>
</evidence>